<reference evidence="3" key="1">
    <citation type="submission" date="2016-10" db="EMBL/GenBank/DDBJ databases">
        <authorList>
            <person name="Varghese N."/>
            <person name="Submissions S."/>
        </authorList>
    </citation>
    <scope>NUCLEOTIDE SEQUENCE [LARGE SCALE GENOMIC DNA]</scope>
    <source>
        <strain evidence="3">DSM 26921</strain>
    </source>
</reference>
<gene>
    <name evidence="2" type="ORF">SAMN04488002_1861</name>
</gene>
<dbReference type="STRING" id="670154.SAMN04488002_1861"/>
<protein>
    <recommendedName>
        <fullName evidence="4">LTXXQ motif family protein</fullName>
    </recommendedName>
</protein>
<name>A0A1I6GR68_9RHOB</name>
<evidence type="ECO:0000313" key="2">
    <source>
        <dbReference type="EMBL" id="SFR44581.1"/>
    </source>
</evidence>
<evidence type="ECO:0000313" key="3">
    <source>
        <dbReference type="Proteomes" id="UP000199658"/>
    </source>
</evidence>
<proteinExistence type="predicted"/>
<keyword evidence="3" id="KW-1185">Reference proteome</keyword>
<feature type="chain" id="PRO_5011561695" description="LTXXQ motif family protein" evidence="1">
    <location>
        <begin position="30"/>
        <end position="174"/>
    </location>
</feature>
<sequence length="174" mass="19900">MSITTSRTNRRGALAMLAAIAVFSHPAIAKTDEGRAGSILKPRYTQSAFSRLDKLTVQDLYGKRKFKVVVDGFSPAMSRTLINLAHNELRSTQRLVRDLGKIKNRNARINRITKEILKFQKLEQNLWKSVQRLEKKKGGLSRLTLASEKSRLNRTVFTIKYLRQWQASPMEGTR</sequence>
<dbReference type="Proteomes" id="UP000199658">
    <property type="component" value="Unassembled WGS sequence"/>
</dbReference>
<feature type="signal peptide" evidence="1">
    <location>
        <begin position="1"/>
        <end position="29"/>
    </location>
</feature>
<organism evidence="2 3">
    <name type="scientific">Litoreibacter janthinus</name>
    <dbReference type="NCBI Taxonomy" id="670154"/>
    <lineage>
        <taxon>Bacteria</taxon>
        <taxon>Pseudomonadati</taxon>
        <taxon>Pseudomonadota</taxon>
        <taxon>Alphaproteobacteria</taxon>
        <taxon>Rhodobacterales</taxon>
        <taxon>Roseobacteraceae</taxon>
        <taxon>Litoreibacter</taxon>
    </lineage>
</organism>
<accession>A0A1I6GR68</accession>
<evidence type="ECO:0000256" key="1">
    <source>
        <dbReference type="SAM" id="SignalP"/>
    </source>
</evidence>
<evidence type="ECO:0008006" key="4">
    <source>
        <dbReference type="Google" id="ProtNLM"/>
    </source>
</evidence>
<dbReference type="AlphaFoldDB" id="A0A1I6GR68"/>
<keyword evidence="1" id="KW-0732">Signal</keyword>
<dbReference type="RefSeq" id="WP_090215725.1">
    <property type="nucleotide sequence ID" value="NZ_FOYO01000001.1"/>
</dbReference>
<dbReference type="EMBL" id="FOYO01000001">
    <property type="protein sequence ID" value="SFR44581.1"/>
    <property type="molecule type" value="Genomic_DNA"/>
</dbReference>